<evidence type="ECO:0000256" key="1">
    <source>
        <dbReference type="SAM" id="SignalP"/>
    </source>
</evidence>
<keyword evidence="1" id="KW-0732">Signal</keyword>
<dbReference type="AlphaFoldDB" id="A0A4Q9FAH3"/>
<dbReference type="OrthoDB" id="798271at2"/>
<keyword evidence="3" id="KW-1185">Reference proteome</keyword>
<protein>
    <submittedName>
        <fullName evidence="2">Uncharacterized protein</fullName>
    </submittedName>
</protein>
<name>A0A4Q9FAH3_9FLAO</name>
<feature type="chain" id="PRO_5020594956" evidence="1">
    <location>
        <begin position="21"/>
        <end position="205"/>
    </location>
</feature>
<accession>A0A4Q9FAH3</accession>
<reference evidence="2 3" key="1">
    <citation type="submission" date="2019-02" db="EMBL/GenBank/DDBJ databases">
        <title>Hyunsoonleella sp., isolated from marine sediment.</title>
        <authorList>
            <person name="Liu B.-T."/>
        </authorList>
    </citation>
    <scope>NUCLEOTIDE SEQUENCE [LARGE SCALE GENOMIC DNA]</scope>
    <source>
        <strain evidence="2 3">T58</strain>
    </source>
</reference>
<evidence type="ECO:0000313" key="3">
    <source>
        <dbReference type="Proteomes" id="UP000291142"/>
    </source>
</evidence>
<feature type="signal peptide" evidence="1">
    <location>
        <begin position="1"/>
        <end position="20"/>
    </location>
</feature>
<evidence type="ECO:0000313" key="2">
    <source>
        <dbReference type="EMBL" id="TBN00863.1"/>
    </source>
</evidence>
<gene>
    <name evidence="2" type="ORF">EYD45_13635</name>
</gene>
<sequence length="205" mass="22321">MRIFKVAVLSVIIASVFSCASRYIAISPSTINYVSENKSEGLKLEYKYDLLDKKYAKKEEKKGVKLVAVKITNNTESDLVFGKDFTLGYANGSDVHVMDLETTFRLLKQSPATHLFYLLLTPVNLYTTETSNGVQETTSSTPIGLVLGPGLAAGNMIAAGSANTKFKTEMQDNNVYGATIKSGETKVGLVGIKSYSYDALSIKFN</sequence>
<dbReference type="RefSeq" id="WP_130965115.1">
    <property type="nucleotide sequence ID" value="NZ_SIRT01000013.1"/>
</dbReference>
<organism evidence="2 3">
    <name type="scientific">Hyunsoonleella flava</name>
    <dbReference type="NCBI Taxonomy" id="2527939"/>
    <lineage>
        <taxon>Bacteria</taxon>
        <taxon>Pseudomonadati</taxon>
        <taxon>Bacteroidota</taxon>
        <taxon>Flavobacteriia</taxon>
        <taxon>Flavobacteriales</taxon>
        <taxon>Flavobacteriaceae</taxon>
    </lineage>
</organism>
<dbReference type="PROSITE" id="PS51257">
    <property type="entry name" value="PROKAR_LIPOPROTEIN"/>
    <property type="match status" value="1"/>
</dbReference>
<comment type="caution">
    <text evidence="2">The sequence shown here is derived from an EMBL/GenBank/DDBJ whole genome shotgun (WGS) entry which is preliminary data.</text>
</comment>
<dbReference type="Proteomes" id="UP000291142">
    <property type="component" value="Unassembled WGS sequence"/>
</dbReference>
<dbReference type="EMBL" id="SIRT01000013">
    <property type="protein sequence ID" value="TBN00863.1"/>
    <property type="molecule type" value="Genomic_DNA"/>
</dbReference>
<proteinExistence type="predicted"/>